<dbReference type="RefSeq" id="WP_159544482.1">
    <property type="nucleotide sequence ID" value="NZ_CP047156.1"/>
</dbReference>
<evidence type="ECO:0000256" key="7">
    <source>
        <dbReference type="SAM" id="Phobius"/>
    </source>
</evidence>
<evidence type="ECO:0000256" key="1">
    <source>
        <dbReference type="ARBA" id="ARBA00004651"/>
    </source>
</evidence>
<dbReference type="InterPro" id="IPR036259">
    <property type="entry name" value="MFS_trans_sf"/>
</dbReference>
<dbReference type="EMBL" id="CP047156">
    <property type="protein sequence ID" value="QHC00218.1"/>
    <property type="molecule type" value="Genomic_DNA"/>
</dbReference>
<dbReference type="PANTHER" id="PTHR42718">
    <property type="entry name" value="MAJOR FACILITATOR SUPERFAMILY MULTIDRUG TRANSPORTER MFSC"/>
    <property type="match status" value="1"/>
</dbReference>
<reference evidence="9 10" key="1">
    <citation type="journal article" date="2018" name="Int. J. Syst. Evol. Microbiol.">
        <title>Epidermidibacterium keratini gen. nov., sp. nov., a member of the family Sporichthyaceae, isolated from keratin epidermis.</title>
        <authorList>
            <person name="Lee D.G."/>
            <person name="Trujillo M.E."/>
            <person name="Kang S."/>
            <person name="Nam J.J."/>
            <person name="Kim Y.J."/>
        </authorList>
    </citation>
    <scope>NUCLEOTIDE SEQUENCE [LARGE SCALE GENOMIC DNA]</scope>
    <source>
        <strain evidence="9 10">EPI-7</strain>
    </source>
</reference>
<dbReference type="OrthoDB" id="9812221at2"/>
<dbReference type="AlphaFoldDB" id="A0A7L4YMB0"/>
<feature type="transmembrane region" description="Helical" evidence="7">
    <location>
        <begin position="86"/>
        <end position="105"/>
    </location>
</feature>
<proteinExistence type="predicted"/>
<sequence>MTNKTDVATSPRLDRRGVLVVLVVSVAALMAVIDGTIVTASLQSIGADLGSRLEVSVWFTSAYLLAAGVTMPLSGWIIDRYGARRVFFVALSFFVAGSVLCALATTPGALIAFRVAQGLGGGLLEPTALTIAAATAGPDRMGAVMGWVSTVINLGPVLGPIAGTLLASSGHWEWIFLINLPLGVIVLGGALALLPKVPKQTPAPPRPDVAGLVLLPLGFVMVLLASEQIAAGRIWISASLAVAGAALLAAYVWRSRRTSRPPVVDLSLLALPGFRAGLGSMAVVGFTMYFQLVALAVYAQRALGWQGVGPGLVVATLGVGLLVSMSLSGPASDRVGARRIVTAAAGIAAAVAIVLAVIAGRVPTGVLLVVLVVFGLAFGSVAAPSFSSVYRTVPPEQLPYATPALFVTVQLAAATGASVAAVLLARLPAGTALTAGYVTIAVLLAGATVIARRLPGRAT</sequence>
<keyword evidence="3" id="KW-1003">Cell membrane</keyword>
<dbReference type="GO" id="GO:0022857">
    <property type="term" value="F:transmembrane transporter activity"/>
    <property type="evidence" value="ECO:0007669"/>
    <property type="project" value="InterPro"/>
</dbReference>
<dbReference type="Gene3D" id="1.20.1720.10">
    <property type="entry name" value="Multidrug resistance protein D"/>
    <property type="match status" value="1"/>
</dbReference>
<dbReference type="Pfam" id="PF07690">
    <property type="entry name" value="MFS_1"/>
    <property type="match status" value="2"/>
</dbReference>
<feature type="transmembrane region" description="Helical" evidence="7">
    <location>
        <begin position="340"/>
        <end position="359"/>
    </location>
</feature>
<dbReference type="PROSITE" id="PS50850">
    <property type="entry name" value="MFS"/>
    <property type="match status" value="1"/>
</dbReference>
<dbReference type="Proteomes" id="UP000463857">
    <property type="component" value="Chromosome"/>
</dbReference>
<dbReference type="InParanoid" id="A0A7L4YMB0"/>
<comment type="subcellular location">
    <subcellularLocation>
        <location evidence="1">Cell membrane</location>
        <topology evidence="1">Multi-pass membrane protein</topology>
    </subcellularLocation>
</comment>
<name>A0A7L4YMB0_9ACTN</name>
<evidence type="ECO:0000313" key="9">
    <source>
        <dbReference type="EMBL" id="QHC00218.1"/>
    </source>
</evidence>
<evidence type="ECO:0000313" key="10">
    <source>
        <dbReference type="Proteomes" id="UP000463857"/>
    </source>
</evidence>
<feature type="transmembrane region" description="Helical" evidence="7">
    <location>
        <begin position="404"/>
        <end position="425"/>
    </location>
</feature>
<feature type="transmembrane region" description="Helical" evidence="7">
    <location>
        <begin position="18"/>
        <end position="43"/>
    </location>
</feature>
<dbReference type="PANTHER" id="PTHR42718:SF46">
    <property type="entry name" value="BLR6921 PROTEIN"/>
    <property type="match status" value="1"/>
</dbReference>
<feature type="transmembrane region" description="Helical" evidence="7">
    <location>
        <begin position="365"/>
        <end position="383"/>
    </location>
</feature>
<feature type="transmembrane region" description="Helical" evidence="7">
    <location>
        <begin position="209"/>
        <end position="226"/>
    </location>
</feature>
<feature type="transmembrane region" description="Helical" evidence="7">
    <location>
        <begin position="232"/>
        <end position="253"/>
    </location>
</feature>
<keyword evidence="5 7" id="KW-1133">Transmembrane helix</keyword>
<evidence type="ECO:0000256" key="6">
    <source>
        <dbReference type="ARBA" id="ARBA00023136"/>
    </source>
</evidence>
<accession>A0A7L4YMB0</accession>
<keyword evidence="10" id="KW-1185">Reference proteome</keyword>
<evidence type="ECO:0000259" key="8">
    <source>
        <dbReference type="PROSITE" id="PS50850"/>
    </source>
</evidence>
<feature type="transmembrane region" description="Helical" evidence="7">
    <location>
        <begin position="305"/>
        <end position="328"/>
    </location>
</feature>
<evidence type="ECO:0000256" key="5">
    <source>
        <dbReference type="ARBA" id="ARBA00022989"/>
    </source>
</evidence>
<feature type="transmembrane region" description="Helical" evidence="7">
    <location>
        <begin position="174"/>
        <end position="197"/>
    </location>
</feature>
<evidence type="ECO:0000256" key="2">
    <source>
        <dbReference type="ARBA" id="ARBA00022448"/>
    </source>
</evidence>
<feature type="transmembrane region" description="Helical" evidence="7">
    <location>
        <begin position="55"/>
        <end position="74"/>
    </location>
</feature>
<gene>
    <name evidence="9" type="ORF">EK0264_07965</name>
</gene>
<evidence type="ECO:0000256" key="3">
    <source>
        <dbReference type="ARBA" id="ARBA00022475"/>
    </source>
</evidence>
<dbReference type="Gene3D" id="1.20.1250.20">
    <property type="entry name" value="MFS general substrate transporter like domains"/>
    <property type="match status" value="1"/>
</dbReference>
<dbReference type="InterPro" id="IPR011701">
    <property type="entry name" value="MFS"/>
</dbReference>
<keyword evidence="6 7" id="KW-0472">Membrane</keyword>
<dbReference type="InterPro" id="IPR020846">
    <property type="entry name" value="MFS_dom"/>
</dbReference>
<protein>
    <submittedName>
        <fullName evidence="9">MFS transporter</fullName>
    </submittedName>
</protein>
<keyword evidence="2" id="KW-0813">Transport</keyword>
<feature type="transmembrane region" description="Helical" evidence="7">
    <location>
        <begin position="144"/>
        <end position="168"/>
    </location>
</feature>
<keyword evidence="4 7" id="KW-0812">Transmembrane</keyword>
<dbReference type="SUPFAM" id="SSF103473">
    <property type="entry name" value="MFS general substrate transporter"/>
    <property type="match status" value="1"/>
</dbReference>
<organism evidence="9 10">
    <name type="scientific">Epidermidibacterium keratini</name>
    <dbReference type="NCBI Taxonomy" id="1891644"/>
    <lineage>
        <taxon>Bacteria</taxon>
        <taxon>Bacillati</taxon>
        <taxon>Actinomycetota</taxon>
        <taxon>Actinomycetes</taxon>
        <taxon>Sporichthyales</taxon>
        <taxon>Sporichthyaceae</taxon>
        <taxon>Epidermidibacterium</taxon>
    </lineage>
</organism>
<dbReference type="KEGG" id="eke:EK0264_07965"/>
<dbReference type="GO" id="GO:0005886">
    <property type="term" value="C:plasma membrane"/>
    <property type="evidence" value="ECO:0007669"/>
    <property type="project" value="UniProtKB-SubCell"/>
</dbReference>
<feature type="domain" description="Major facilitator superfamily (MFS) profile" evidence="8">
    <location>
        <begin position="20"/>
        <end position="458"/>
    </location>
</feature>
<feature type="transmembrane region" description="Helical" evidence="7">
    <location>
        <begin position="274"/>
        <end position="299"/>
    </location>
</feature>
<evidence type="ECO:0000256" key="4">
    <source>
        <dbReference type="ARBA" id="ARBA00022692"/>
    </source>
</evidence>
<feature type="transmembrane region" description="Helical" evidence="7">
    <location>
        <begin position="431"/>
        <end position="451"/>
    </location>
</feature>